<evidence type="ECO:0000256" key="3">
    <source>
        <dbReference type="ARBA" id="ARBA00022729"/>
    </source>
</evidence>
<evidence type="ECO:0000256" key="5">
    <source>
        <dbReference type="ARBA" id="ARBA00023136"/>
    </source>
</evidence>
<evidence type="ECO:0000313" key="8">
    <source>
        <dbReference type="EMBL" id="KAK1414352.1"/>
    </source>
</evidence>
<dbReference type="GO" id="GO:0012505">
    <property type="term" value="C:endomembrane system"/>
    <property type="evidence" value="ECO:0007669"/>
    <property type="project" value="UniProtKB-SubCell"/>
</dbReference>
<feature type="transmembrane region" description="Helical" evidence="7">
    <location>
        <begin position="118"/>
        <end position="138"/>
    </location>
</feature>
<evidence type="ECO:0000256" key="7">
    <source>
        <dbReference type="SAM" id="Phobius"/>
    </source>
</evidence>
<evidence type="ECO:0000256" key="1">
    <source>
        <dbReference type="ARBA" id="ARBA00004127"/>
    </source>
</evidence>
<comment type="subcellular location">
    <subcellularLocation>
        <location evidence="1">Endomembrane system</location>
        <topology evidence="1">Multi-pass membrane protein</topology>
    </subcellularLocation>
</comment>
<name>A0AAD8K1A2_TARER</name>
<keyword evidence="4 7" id="KW-1133">Transmembrane helix</keyword>
<feature type="transmembrane region" description="Helical" evidence="7">
    <location>
        <begin position="72"/>
        <end position="91"/>
    </location>
</feature>
<accession>A0AAD8K1A2</accession>
<reference evidence="8" key="1">
    <citation type="journal article" date="2023" name="bioRxiv">
        <title>Improved chromosome-level genome assembly for marigold (Tagetes erecta).</title>
        <authorList>
            <person name="Jiang F."/>
            <person name="Yuan L."/>
            <person name="Wang S."/>
            <person name="Wang H."/>
            <person name="Xu D."/>
            <person name="Wang A."/>
            <person name="Fan W."/>
        </authorList>
    </citation>
    <scope>NUCLEOTIDE SEQUENCE</scope>
    <source>
        <strain evidence="8">WSJ</strain>
        <tissue evidence="8">Leaf</tissue>
    </source>
</reference>
<evidence type="ECO:0000256" key="6">
    <source>
        <dbReference type="ARBA" id="ARBA00029467"/>
    </source>
</evidence>
<keyword evidence="9" id="KW-1185">Reference proteome</keyword>
<dbReference type="InterPro" id="IPR052222">
    <property type="entry name" value="DESIGUAL"/>
</dbReference>
<evidence type="ECO:0000256" key="4">
    <source>
        <dbReference type="ARBA" id="ARBA00022989"/>
    </source>
</evidence>
<dbReference type="PANTHER" id="PTHR31769">
    <property type="entry name" value="OS07G0462200 PROTEIN-RELATED"/>
    <property type="match status" value="1"/>
</dbReference>
<comment type="caution">
    <text evidence="8">The sequence shown here is derived from an EMBL/GenBank/DDBJ whole genome shotgun (WGS) entry which is preliminary data.</text>
</comment>
<organism evidence="8 9">
    <name type="scientific">Tagetes erecta</name>
    <name type="common">African marigold</name>
    <dbReference type="NCBI Taxonomy" id="13708"/>
    <lineage>
        <taxon>Eukaryota</taxon>
        <taxon>Viridiplantae</taxon>
        <taxon>Streptophyta</taxon>
        <taxon>Embryophyta</taxon>
        <taxon>Tracheophyta</taxon>
        <taxon>Spermatophyta</taxon>
        <taxon>Magnoliopsida</taxon>
        <taxon>eudicotyledons</taxon>
        <taxon>Gunneridae</taxon>
        <taxon>Pentapetalae</taxon>
        <taxon>asterids</taxon>
        <taxon>campanulids</taxon>
        <taxon>Asterales</taxon>
        <taxon>Asteraceae</taxon>
        <taxon>Asteroideae</taxon>
        <taxon>Heliantheae alliance</taxon>
        <taxon>Tageteae</taxon>
        <taxon>Tagetes</taxon>
    </lineage>
</organism>
<dbReference type="InterPro" id="IPR009606">
    <property type="entry name" value="DEAL/Modifying_wall_lignin1/2"/>
</dbReference>
<keyword evidence="3" id="KW-0732">Signal</keyword>
<dbReference type="Pfam" id="PF06749">
    <property type="entry name" value="DUF1218"/>
    <property type="match status" value="1"/>
</dbReference>
<proteinExistence type="inferred from homology"/>
<keyword evidence="5 7" id="KW-0472">Membrane</keyword>
<dbReference type="Proteomes" id="UP001229421">
    <property type="component" value="Unassembled WGS sequence"/>
</dbReference>
<dbReference type="AlphaFoldDB" id="A0AAD8K1A2"/>
<gene>
    <name evidence="8" type="ORF">QVD17_30096</name>
</gene>
<sequence>MVGLLSATLGFIAELIRLQLGDVKDESGIGCVYPNLSGVTALGVIAIVALLGFRVSFLGTRSPYSEVQISRYLSLVTWCVAMIFYIIGLIMTTTQGNSVEYQRFDYERYSCNVVKPGIYGTGASFALTSVILEIVYFATTHQYRTDNPVSYPSTQPLGA</sequence>
<protein>
    <submittedName>
        <fullName evidence="8">Uncharacterized protein</fullName>
    </submittedName>
</protein>
<evidence type="ECO:0000313" key="9">
    <source>
        <dbReference type="Proteomes" id="UP001229421"/>
    </source>
</evidence>
<keyword evidence="2 7" id="KW-0812">Transmembrane</keyword>
<feature type="transmembrane region" description="Helical" evidence="7">
    <location>
        <begin position="37"/>
        <end position="60"/>
    </location>
</feature>
<dbReference type="EMBL" id="JAUHHV010000008">
    <property type="protein sequence ID" value="KAK1414352.1"/>
    <property type="molecule type" value="Genomic_DNA"/>
</dbReference>
<evidence type="ECO:0000256" key="2">
    <source>
        <dbReference type="ARBA" id="ARBA00022692"/>
    </source>
</evidence>
<comment type="similarity">
    <text evidence="6">Belongs to the DESIGUAL family.</text>
</comment>